<dbReference type="InterPro" id="IPR045851">
    <property type="entry name" value="AMP-bd_C_sf"/>
</dbReference>
<evidence type="ECO:0000259" key="4">
    <source>
        <dbReference type="Pfam" id="PF13193"/>
    </source>
</evidence>
<evidence type="ECO:0000256" key="2">
    <source>
        <dbReference type="ARBA" id="ARBA00022598"/>
    </source>
</evidence>
<reference evidence="5 6" key="1">
    <citation type="journal article" date="2019" name="Int. J. Syst. Evol. Microbiol.">
        <title>The Global Catalogue of Microorganisms (GCM) 10K type strain sequencing project: providing services to taxonomists for standard genome sequencing and annotation.</title>
        <authorList>
            <consortium name="The Broad Institute Genomics Platform"/>
            <consortium name="The Broad Institute Genome Sequencing Center for Infectious Disease"/>
            <person name="Wu L."/>
            <person name="Ma J."/>
        </authorList>
    </citation>
    <scope>NUCLEOTIDE SEQUENCE [LARGE SCALE GENOMIC DNA]</scope>
    <source>
        <strain evidence="5 6">JCM 15395</strain>
    </source>
</reference>
<protein>
    <submittedName>
        <fullName evidence="5">Class I adenylate-forming enzyme family protein</fullName>
    </submittedName>
</protein>
<dbReference type="PROSITE" id="PS00455">
    <property type="entry name" value="AMP_BINDING"/>
    <property type="match status" value="1"/>
</dbReference>
<comment type="similarity">
    <text evidence="1">Belongs to the ATP-dependent AMP-binding enzyme family.</text>
</comment>
<dbReference type="Gene3D" id="3.30.300.30">
    <property type="match status" value="1"/>
</dbReference>
<dbReference type="PANTHER" id="PTHR43201">
    <property type="entry name" value="ACYL-COA SYNTHETASE"/>
    <property type="match status" value="1"/>
</dbReference>
<dbReference type="InterPro" id="IPR042099">
    <property type="entry name" value="ANL_N_sf"/>
</dbReference>
<comment type="caution">
    <text evidence="5">The sequence shown here is derived from an EMBL/GenBank/DDBJ whole genome shotgun (WGS) entry which is preliminary data.</text>
</comment>
<keyword evidence="6" id="KW-1185">Reference proteome</keyword>
<feature type="domain" description="AMP-dependent synthetase/ligase" evidence="3">
    <location>
        <begin position="41"/>
        <end position="402"/>
    </location>
</feature>
<dbReference type="Proteomes" id="UP001500866">
    <property type="component" value="Unassembled WGS sequence"/>
</dbReference>
<dbReference type="EMBL" id="BAAADS010000022">
    <property type="protein sequence ID" value="GAA0609984.1"/>
    <property type="molecule type" value="Genomic_DNA"/>
</dbReference>
<accession>A0ABN1GEP6</accession>
<proteinExistence type="inferred from homology"/>
<dbReference type="SUPFAM" id="SSF56801">
    <property type="entry name" value="Acetyl-CoA synthetase-like"/>
    <property type="match status" value="1"/>
</dbReference>
<evidence type="ECO:0000256" key="1">
    <source>
        <dbReference type="ARBA" id="ARBA00006432"/>
    </source>
</evidence>
<name>A0ABN1GEP6_9BACI</name>
<dbReference type="PANTHER" id="PTHR43201:SF5">
    <property type="entry name" value="MEDIUM-CHAIN ACYL-COA LIGASE ACSF2, MITOCHONDRIAL"/>
    <property type="match status" value="1"/>
</dbReference>
<dbReference type="Pfam" id="PF00501">
    <property type="entry name" value="AMP-binding"/>
    <property type="match status" value="1"/>
</dbReference>
<dbReference type="RefSeq" id="WP_343814665.1">
    <property type="nucleotide sequence ID" value="NZ_BAAADS010000022.1"/>
</dbReference>
<dbReference type="InterPro" id="IPR020845">
    <property type="entry name" value="AMP-binding_CS"/>
</dbReference>
<organism evidence="5 6">
    <name type="scientific">Virgibacillus siamensis</name>
    <dbReference type="NCBI Taxonomy" id="480071"/>
    <lineage>
        <taxon>Bacteria</taxon>
        <taxon>Bacillati</taxon>
        <taxon>Bacillota</taxon>
        <taxon>Bacilli</taxon>
        <taxon>Bacillales</taxon>
        <taxon>Bacillaceae</taxon>
        <taxon>Virgibacillus</taxon>
    </lineage>
</organism>
<evidence type="ECO:0000313" key="6">
    <source>
        <dbReference type="Proteomes" id="UP001500866"/>
    </source>
</evidence>
<dbReference type="InterPro" id="IPR025110">
    <property type="entry name" value="AMP-bd_C"/>
</dbReference>
<evidence type="ECO:0000313" key="5">
    <source>
        <dbReference type="EMBL" id="GAA0609984.1"/>
    </source>
</evidence>
<sequence length="551" mass="62449">MISGNDFWSETIKSDLVTRDFNGREYSTFTDLQSNMYQVLKENAIEVPNKIGIVDTNGYSYTYVELLEMTDKLSSYLADKYQIKKEKHIGLLLFNSVEFIVSFLAAQKLGATIVPFPTKYKEPEIRSLIEKSNCDLIIADEKYSSWVSKYENQKCQLIICESKEKESVNGYAFHYLNDYPISDMEDNGAVEDVAIIMFTSGTTSFSKGVVIRNFNIQHAISVYSRLLNVDESDSTVLAIPIYNVTGLIATLSLFLKCKGVVRVHKFFNVNQLLSDIYNSKVTFYHASPTIFTLMLREKGSFPELPRLKTLACGSSNMPSEMIKELKEWLPQMSFRTIYGLSETTSPATIFPSDASISNYIGSSGQPIPGLSIKIVDDSGCELECENTGEVWLKGTNVVEEYYQQHLDLITKDKWLKTGDIGYLNKDGYLYIVDRKKDLINRGGEKIFSIDIENAIREIQGINEVVVVGVKDNIYGEVPAAVISFKDGYKFDEMTIKSKLKTKLAGYEIPPHYFFVDEIPKTANSKADKKRIRSYIEGQKRSEFDGNKFYKG</sequence>
<dbReference type="InterPro" id="IPR000873">
    <property type="entry name" value="AMP-dep_synth/lig_dom"/>
</dbReference>
<dbReference type="Pfam" id="PF13193">
    <property type="entry name" value="AMP-binding_C"/>
    <property type="match status" value="1"/>
</dbReference>
<keyword evidence="2" id="KW-0436">Ligase</keyword>
<gene>
    <name evidence="5" type="ORF">GCM10009001_29120</name>
</gene>
<dbReference type="Gene3D" id="3.40.50.12780">
    <property type="entry name" value="N-terminal domain of ligase-like"/>
    <property type="match status" value="1"/>
</dbReference>
<evidence type="ECO:0000259" key="3">
    <source>
        <dbReference type="Pfam" id="PF00501"/>
    </source>
</evidence>
<feature type="domain" description="AMP-binding enzyme C-terminal" evidence="4">
    <location>
        <begin position="451"/>
        <end position="525"/>
    </location>
</feature>